<evidence type="ECO:0000313" key="2">
    <source>
        <dbReference type="EMBL" id="MYL83982.1"/>
    </source>
</evidence>
<accession>A0A7C9IX88</accession>
<keyword evidence="1" id="KW-0732">Signal</keyword>
<dbReference type="Proteomes" id="UP000482487">
    <property type="component" value="Unassembled WGS sequence"/>
</dbReference>
<evidence type="ECO:0000313" key="3">
    <source>
        <dbReference type="Proteomes" id="UP000482487"/>
    </source>
</evidence>
<feature type="signal peptide" evidence="1">
    <location>
        <begin position="1"/>
        <end position="19"/>
    </location>
</feature>
<dbReference type="AlphaFoldDB" id="A0A7C9IX88"/>
<organism evidence="2 3">
    <name type="scientific">Solidesulfovibrio aerotolerans</name>
    <dbReference type="NCBI Taxonomy" id="295255"/>
    <lineage>
        <taxon>Bacteria</taxon>
        <taxon>Pseudomonadati</taxon>
        <taxon>Thermodesulfobacteriota</taxon>
        <taxon>Desulfovibrionia</taxon>
        <taxon>Desulfovibrionales</taxon>
        <taxon>Desulfovibrionaceae</taxon>
        <taxon>Solidesulfovibrio</taxon>
    </lineage>
</organism>
<reference evidence="2 3" key="1">
    <citation type="submission" date="2020-01" db="EMBL/GenBank/DDBJ databases">
        <title>Genome sequence of Desulfovibrio aerotolerans DSM 16695(T).</title>
        <authorList>
            <person name="Karnachuk O."/>
            <person name="Avakyan M."/>
            <person name="Mardanov A."/>
            <person name="Kadnikov V."/>
            <person name="Ravin N."/>
        </authorList>
    </citation>
    <scope>NUCLEOTIDE SEQUENCE [LARGE SCALE GENOMIC DNA]</scope>
    <source>
        <strain evidence="2 3">DSM 16695</strain>
    </source>
</reference>
<keyword evidence="3" id="KW-1185">Reference proteome</keyword>
<name>A0A7C9IX88_9BACT</name>
<proteinExistence type="predicted"/>
<evidence type="ECO:0000256" key="1">
    <source>
        <dbReference type="SAM" id="SignalP"/>
    </source>
</evidence>
<sequence length="103" mass="11056">MRAFLLTLTLILAAATGLAAEAVTLTGRVTGIQQYPQKETICLAFESKDKKSFLICDDVTAKDVIEKLFALGKKDADCRIDGTVVKKSGDEVYLNITTVGQGS</sequence>
<dbReference type="EMBL" id="WVUD01000023">
    <property type="protein sequence ID" value="MYL83982.1"/>
    <property type="molecule type" value="Genomic_DNA"/>
</dbReference>
<comment type="caution">
    <text evidence="2">The sequence shown here is derived from an EMBL/GenBank/DDBJ whole genome shotgun (WGS) entry which is preliminary data.</text>
</comment>
<dbReference type="RefSeq" id="WP_160961606.1">
    <property type="nucleotide sequence ID" value="NZ_WVUD01000023.1"/>
</dbReference>
<evidence type="ECO:0008006" key="4">
    <source>
        <dbReference type="Google" id="ProtNLM"/>
    </source>
</evidence>
<feature type="chain" id="PRO_5028987581" description="DUF5666 domain-containing protein" evidence="1">
    <location>
        <begin position="20"/>
        <end position="103"/>
    </location>
</feature>
<gene>
    <name evidence="2" type="ORF">GTA51_12665</name>
</gene>
<protein>
    <recommendedName>
        <fullName evidence="4">DUF5666 domain-containing protein</fullName>
    </recommendedName>
</protein>
<dbReference type="OrthoDB" id="5459037at2"/>